<name>A0A834JZ66_VESGE</name>
<evidence type="ECO:0000256" key="1">
    <source>
        <dbReference type="SAM" id="MobiDB-lite"/>
    </source>
</evidence>
<feature type="region of interest" description="Disordered" evidence="1">
    <location>
        <begin position="148"/>
        <end position="167"/>
    </location>
</feature>
<dbReference type="AlphaFoldDB" id="A0A834JZ66"/>
<gene>
    <name evidence="2" type="ORF">HZH68_009734</name>
</gene>
<dbReference type="Proteomes" id="UP000617340">
    <property type="component" value="Unassembled WGS sequence"/>
</dbReference>
<reference evidence="2" key="1">
    <citation type="journal article" date="2020" name="G3 (Bethesda)">
        <title>High-Quality Assemblies for Three Invasive Social Wasps from the &lt;i&gt;Vespula&lt;/i&gt; Genus.</title>
        <authorList>
            <person name="Harrop T.W.R."/>
            <person name="Guhlin J."/>
            <person name="McLaughlin G.M."/>
            <person name="Permina E."/>
            <person name="Stockwell P."/>
            <person name="Gilligan J."/>
            <person name="Le Lec M.F."/>
            <person name="Gruber M.A.M."/>
            <person name="Quinn O."/>
            <person name="Lovegrove M."/>
            <person name="Duncan E.J."/>
            <person name="Remnant E.J."/>
            <person name="Van Eeckhoven J."/>
            <person name="Graham B."/>
            <person name="Knapp R.A."/>
            <person name="Langford K.W."/>
            <person name="Kronenberg Z."/>
            <person name="Press M.O."/>
            <person name="Eacker S.M."/>
            <person name="Wilson-Rankin E.E."/>
            <person name="Purcell J."/>
            <person name="Lester P.J."/>
            <person name="Dearden P.K."/>
        </authorList>
    </citation>
    <scope>NUCLEOTIDE SEQUENCE</scope>
    <source>
        <strain evidence="2">Linc-1</strain>
    </source>
</reference>
<evidence type="ECO:0000313" key="2">
    <source>
        <dbReference type="EMBL" id="KAF7395684.1"/>
    </source>
</evidence>
<feature type="compositionally biased region" description="Basic and acidic residues" evidence="1">
    <location>
        <begin position="156"/>
        <end position="167"/>
    </location>
</feature>
<feature type="compositionally biased region" description="Acidic residues" evidence="1">
    <location>
        <begin position="229"/>
        <end position="283"/>
    </location>
</feature>
<accession>A0A834JZ66</accession>
<dbReference type="EMBL" id="JACSDZ010000009">
    <property type="protein sequence ID" value="KAF7395684.1"/>
    <property type="molecule type" value="Genomic_DNA"/>
</dbReference>
<protein>
    <submittedName>
        <fullName evidence="2">Uncharacterized protein</fullName>
    </submittedName>
</protein>
<evidence type="ECO:0000313" key="3">
    <source>
        <dbReference type="Proteomes" id="UP000617340"/>
    </source>
</evidence>
<feature type="compositionally biased region" description="Acidic residues" evidence="1">
    <location>
        <begin position="200"/>
        <end position="215"/>
    </location>
</feature>
<sequence>MSVMGHREEARYPWNLGYASLQRVRPVLRSYEEESSDTRYKTATDYVGSSRSRLPSMSRHCDRILSKKREKTQSIEVKVVVRAVGTPHLCSSVREEGRRDGRSRCCCIWRTEKEGKMAAGISALSTTDSVVNNVSPWRRSRRLESWQTVRSGTYKDQPRSPRDSTNERRAFWRIHPVHTRISYLLTIGTSIAGDGREDEKEGEEEKEDEEEEVEKEEVQCEFTFRGYKEEEEEEEEDEDEEEEEEREKEDEEEDEEEEEEEREEGEEEEEEREKEEEEREKEE</sequence>
<comment type="caution">
    <text evidence="2">The sequence shown here is derived from an EMBL/GenBank/DDBJ whole genome shotgun (WGS) entry which is preliminary data.</text>
</comment>
<organism evidence="2 3">
    <name type="scientific">Vespula germanica</name>
    <name type="common">German yellow jacket</name>
    <name type="synonym">Paravespula germanica</name>
    <dbReference type="NCBI Taxonomy" id="30212"/>
    <lineage>
        <taxon>Eukaryota</taxon>
        <taxon>Metazoa</taxon>
        <taxon>Ecdysozoa</taxon>
        <taxon>Arthropoda</taxon>
        <taxon>Hexapoda</taxon>
        <taxon>Insecta</taxon>
        <taxon>Pterygota</taxon>
        <taxon>Neoptera</taxon>
        <taxon>Endopterygota</taxon>
        <taxon>Hymenoptera</taxon>
        <taxon>Apocrita</taxon>
        <taxon>Aculeata</taxon>
        <taxon>Vespoidea</taxon>
        <taxon>Vespidae</taxon>
        <taxon>Vespinae</taxon>
        <taxon>Vespula</taxon>
    </lineage>
</organism>
<keyword evidence="3" id="KW-1185">Reference proteome</keyword>
<feature type="region of interest" description="Disordered" evidence="1">
    <location>
        <begin position="192"/>
        <end position="283"/>
    </location>
</feature>
<proteinExistence type="predicted"/>